<evidence type="ECO:0000313" key="4">
    <source>
        <dbReference type="Proteomes" id="UP000735302"/>
    </source>
</evidence>
<name>A0AAV4C0V7_9GAST</name>
<reference evidence="3 4" key="1">
    <citation type="journal article" date="2021" name="Elife">
        <title>Chloroplast acquisition without the gene transfer in kleptoplastic sea slugs, Plakobranchus ocellatus.</title>
        <authorList>
            <person name="Maeda T."/>
            <person name="Takahashi S."/>
            <person name="Yoshida T."/>
            <person name="Shimamura S."/>
            <person name="Takaki Y."/>
            <person name="Nagai Y."/>
            <person name="Toyoda A."/>
            <person name="Suzuki Y."/>
            <person name="Arimoto A."/>
            <person name="Ishii H."/>
            <person name="Satoh N."/>
            <person name="Nishiyama T."/>
            <person name="Hasebe M."/>
            <person name="Maruyama T."/>
            <person name="Minagawa J."/>
            <person name="Obokata J."/>
            <person name="Shigenobu S."/>
        </authorList>
    </citation>
    <scope>NUCLEOTIDE SEQUENCE [LARGE SCALE GENOMIC DNA]</scope>
</reference>
<feature type="compositionally biased region" description="Basic and acidic residues" evidence="2">
    <location>
        <begin position="291"/>
        <end position="302"/>
    </location>
</feature>
<protein>
    <submittedName>
        <fullName evidence="3">Leucine-rich repeat and coiled-coil domain-containing protein 1-like</fullName>
    </submittedName>
</protein>
<feature type="compositionally biased region" description="Low complexity" evidence="2">
    <location>
        <begin position="310"/>
        <end position="319"/>
    </location>
</feature>
<feature type="region of interest" description="Disordered" evidence="2">
    <location>
        <begin position="98"/>
        <end position="126"/>
    </location>
</feature>
<evidence type="ECO:0000256" key="2">
    <source>
        <dbReference type="SAM" id="MobiDB-lite"/>
    </source>
</evidence>
<sequence>MVYLWVCKVVCLCFPCHDYSYRVPRDQATQSASTGHGEQMESIGLEDAVTTHNGQETEDMKKHAIEATAQIKQAMLKEHETNQALEAQIGKLQEELRDTQDRLSTSQRAEERSREALKEAETSLGRKDAEELAARIHQGKALQESQQRATALSRECEALRHQVESVTRQLRQVQETLAAREYQHREELRNHYTLDSPELKELLDKKVKAVERSFQADLVKQQEKAEKLGQQYNELENEFRYALHTEEARFLEAFRPPSVQEAGDGARTPDRRVPANLRADSPSNMPPTPQKKNEEEEKEEAKKKKKINNKNHNNLQQQQQKKEEEDLCCFYEDFLMNI</sequence>
<evidence type="ECO:0000256" key="1">
    <source>
        <dbReference type="SAM" id="Coils"/>
    </source>
</evidence>
<dbReference type="Proteomes" id="UP000735302">
    <property type="component" value="Unassembled WGS sequence"/>
</dbReference>
<comment type="caution">
    <text evidence="3">The sequence shown here is derived from an EMBL/GenBank/DDBJ whole genome shotgun (WGS) entry which is preliminary data.</text>
</comment>
<dbReference type="EMBL" id="BLXT01005682">
    <property type="protein sequence ID" value="GFO24991.1"/>
    <property type="molecule type" value="Genomic_DNA"/>
</dbReference>
<accession>A0AAV4C0V7</accession>
<gene>
    <name evidence="3" type="ORF">PoB_005149600</name>
</gene>
<keyword evidence="4" id="KW-1185">Reference proteome</keyword>
<feature type="region of interest" description="Disordered" evidence="2">
    <location>
        <begin position="254"/>
        <end position="323"/>
    </location>
</feature>
<evidence type="ECO:0000313" key="3">
    <source>
        <dbReference type="EMBL" id="GFO24991.1"/>
    </source>
</evidence>
<proteinExistence type="predicted"/>
<organism evidence="3 4">
    <name type="scientific">Plakobranchus ocellatus</name>
    <dbReference type="NCBI Taxonomy" id="259542"/>
    <lineage>
        <taxon>Eukaryota</taxon>
        <taxon>Metazoa</taxon>
        <taxon>Spiralia</taxon>
        <taxon>Lophotrochozoa</taxon>
        <taxon>Mollusca</taxon>
        <taxon>Gastropoda</taxon>
        <taxon>Heterobranchia</taxon>
        <taxon>Euthyneura</taxon>
        <taxon>Panpulmonata</taxon>
        <taxon>Sacoglossa</taxon>
        <taxon>Placobranchoidea</taxon>
        <taxon>Plakobranchidae</taxon>
        <taxon>Plakobranchus</taxon>
    </lineage>
</organism>
<feature type="coiled-coil region" evidence="1">
    <location>
        <begin position="142"/>
        <end position="176"/>
    </location>
</feature>
<feature type="compositionally biased region" description="Basic and acidic residues" evidence="2">
    <location>
        <begin position="108"/>
        <end position="126"/>
    </location>
</feature>
<dbReference type="AlphaFoldDB" id="A0AAV4C0V7"/>
<keyword evidence="1" id="KW-0175">Coiled coil</keyword>